<comment type="subcellular location">
    <subcellularLocation>
        <location evidence="1">Cell membrane</location>
        <topology evidence="1">Single-pass type I membrane protein</topology>
    </subcellularLocation>
</comment>
<dbReference type="PANTHER" id="PTHR47974">
    <property type="entry name" value="OS07G0415500 PROTEIN"/>
    <property type="match status" value="1"/>
</dbReference>
<keyword evidence="10 19" id="KW-0418">Kinase</keyword>
<evidence type="ECO:0000256" key="3">
    <source>
        <dbReference type="ARBA" id="ARBA00022527"/>
    </source>
</evidence>
<evidence type="ECO:0000256" key="21">
    <source>
        <dbReference type="SAM" id="Phobius"/>
    </source>
</evidence>
<dbReference type="FunFam" id="1.10.510.10:FF:000384">
    <property type="entry name" value="G-type lectin S-receptor-like serine/threonine-protein kinase"/>
    <property type="match status" value="1"/>
</dbReference>
<comment type="catalytic activity">
    <reaction evidence="17 19">
        <text>L-threonyl-[protein] + ATP = O-phospho-L-threonyl-[protein] + ADP + H(+)</text>
        <dbReference type="Rhea" id="RHEA:46608"/>
        <dbReference type="Rhea" id="RHEA-COMP:11060"/>
        <dbReference type="Rhea" id="RHEA-COMP:11605"/>
        <dbReference type="ChEBI" id="CHEBI:15378"/>
        <dbReference type="ChEBI" id="CHEBI:30013"/>
        <dbReference type="ChEBI" id="CHEBI:30616"/>
        <dbReference type="ChEBI" id="CHEBI:61977"/>
        <dbReference type="ChEBI" id="CHEBI:456216"/>
        <dbReference type="EC" id="2.7.11.1"/>
    </reaction>
</comment>
<dbReference type="FunFam" id="3.30.200.20:FF:000370">
    <property type="entry name" value="Receptor-like protein kinase 4"/>
    <property type="match status" value="1"/>
</dbReference>
<dbReference type="InterPro" id="IPR017441">
    <property type="entry name" value="Protein_kinase_ATP_BS"/>
</dbReference>
<organism evidence="26 27">
    <name type="scientific">Rosa chinensis</name>
    <name type="common">China rose</name>
    <dbReference type="NCBI Taxonomy" id="74649"/>
    <lineage>
        <taxon>Eukaryota</taxon>
        <taxon>Viridiplantae</taxon>
        <taxon>Streptophyta</taxon>
        <taxon>Embryophyta</taxon>
        <taxon>Tracheophyta</taxon>
        <taxon>Spermatophyta</taxon>
        <taxon>Magnoliopsida</taxon>
        <taxon>eudicotyledons</taxon>
        <taxon>Gunneridae</taxon>
        <taxon>Pentapetalae</taxon>
        <taxon>rosids</taxon>
        <taxon>fabids</taxon>
        <taxon>Rosales</taxon>
        <taxon>Rosaceae</taxon>
        <taxon>Rosoideae</taxon>
        <taxon>Rosoideae incertae sedis</taxon>
        <taxon>Rosa</taxon>
    </lineage>
</organism>
<evidence type="ECO:0000256" key="12">
    <source>
        <dbReference type="ARBA" id="ARBA00022989"/>
    </source>
</evidence>
<dbReference type="PROSITE" id="PS50011">
    <property type="entry name" value="PROTEIN_KINASE_DOM"/>
    <property type="match status" value="1"/>
</dbReference>
<dbReference type="EMBL" id="PDCK01000040">
    <property type="protein sequence ID" value="PRQ49963.1"/>
    <property type="molecule type" value="Genomic_DNA"/>
</dbReference>
<dbReference type="GO" id="GO:0030246">
    <property type="term" value="F:carbohydrate binding"/>
    <property type="evidence" value="ECO:0007669"/>
    <property type="project" value="UniProtKB-KW"/>
</dbReference>
<dbReference type="Proteomes" id="UP000238479">
    <property type="component" value="Chromosome 2"/>
</dbReference>
<evidence type="ECO:0000256" key="14">
    <source>
        <dbReference type="ARBA" id="ARBA00023157"/>
    </source>
</evidence>
<dbReference type="PIRSF" id="PIRSF000641">
    <property type="entry name" value="SRK"/>
    <property type="match status" value="1"/>
</dbReference>
<dbReference type="Pfam" id="PF00954">
    <property type="entry name" value="S_locus_glycop"/>
    <property type="match status" value="1"/>
</dbReference>
<dbReference type="SMART" id="SM00108">
    <property type="entry name" value="B_lectin"/>
    <property type="match status" value="1"/>
</dbReference>
<evidence type="ECO:0000256" key="16">
    <source>
        <dbReference type="ARBA" id="ARBA00023180"/>
    </source>
</evidence>
<evidence type="ECO:0000313" key="26">
    <source>
        <dbReference type="EMBL" id="PRQ49963.1"/>
    </source>
</evidence>
<dbReference type="FunFam" id="2.90.10.10:FF:000005">
    <property type="entry name" value="G-type lectin S-receptor-like serine/threonine-protein kinase"/>
    <property type="match status" value="1"/>
</dbReference>
<dbReference type="CDD" id="cd01098">
    <property type="entry name" value="PAN_AP_plant"/>
    <property type="match status" value="1"/>
</dbReference>
<dbReference type="InterPro" id="IPR001480">
    <property type="entry name" value="Bulb-type_lectin_dom"/>
</dbReference>
<name>A0A2P6RU59_ROSCH</name>
<comment type="catalytic activity">
    <reaction evidence="18 19">
        <text>L-seryl-[protein] + ATP = O-phospho-L-seryl-[protein] + ADP + H(+)</text>
        <dbReference type="Rhea" id="RHEA:17989"/>
        <dbReference type="Rhea" id="RHEA-COMP:9863"/>
        <dbReference type="Rhea" id="RHEA-COMP:11604"/>
        <dbReference type="ChEBI" id="CHEBI:15378"/>
        <dbReference type="ChEBI" id="CHEBI:29999"/>
        <dbReference type="ChEBI" id="CHEBI:30616"/>
        <dbReference type="ChEBI" id="CHEBI:83421"/>
        <dbReference type="ChEBI" id="CHEBI:456216"/>
        <dbReference type="EC" id="2.7.11.1"/>
    </reaction>
</comment>
<dbReference type="Gene3D" id="3.30.200.20">
    <property type="entry name" value="Phosphorylase Kinase, domain 1"/>
    <property type="match status" value="1"/>
</dbReference>
<feature type="domain" description="Apple" evidence="25">
    <location>
        <begin position="348"/>
        <end position="426"/>
    </location>
</feature>
<feature type="domain" description="Bulb-type lectin" evidence="24">
    <location>
        <begin position="28"/>
        <end position="151"/>
    </location>
</feature>
<keyword evidence="15" id="KW-0675">Receptor</keyword>
<keyword evidence="16" id="KW-0325">Glycoprotein</keyword>
<dbReference type="CDD" id="cd00028">
    <property type="entry name" value="B_lectin"/>
    <property type="match status" value="1"/>
</dbReference>
<reference evidence="26 27" key="1">
    <citation type="journal article" date="2018" name="Nat. Genet.">
        <title>The Rosa genome provides new insights in the design of modern roses.</title>
        <authorList>
            <person name="Bendahmane M."/>
        </authorList>
    </citation>
    <scope>NUCLEOTIDE SEQUENCE [LARGE SCALE GENOMIC DNA]</scope>
    <source>
        <strain evidence="27">cv. Old Blush</strain>
    </source>
</reference>
<dbReference type="InterPro" id="IPR036426">
    <property type="entry name" value="Bulb-type_lectin_dom_sf"/>
</dbReference>
<keyword evidence="27" id="KW-1185">Reference proteome</keyword>
<evidence type="ECO:0000256" key="17">
    <source>
        <dbReference type="ARBA" id="ARBA00047899"/>
    </source>
</evidence>
<keyword evidence="3 19" id="KW-0723">Serine/threonine-protein kinase</keyword>
<dbReference type="InterPro" id="IPR000858">
    <property type="entry name" value="S_locus_glycoprot_dom"/>
</dbReference>
<dbReference type="InterPro" id="IPR000719">
    <property type="entry name" value="Prot_kinase_dom"/>
</dbReference>
<keyword evidence="11 19" id="KW-0067">ATP-binding</keyword>
<dbReference type="InterPro" id="IPR024171">
    <property type="entry name" value="SRK-like_kinase"/>
</dbReference>
<dbReference type="Pfam" id="PF01453">
    <property type="entry name" value="B_lectin"/>
    <property type="match status" value="1"/>
</dbReference>
<dbReference type="InterPro" id="IPR008271">
    <property type="entry name" value="Ser/Thr_kinase_AS"/>
</dbReference>
<proteinExistence type="inferred from homology"/>
<dbReference type="Gene3D" id="1.10.510.10">
    <property type="entry name" value="Transferase(Phosphotransferase) domain 1"/>
    <property type="match status" value="1"/>
</dbReference>
<keyword evidence="6 21" id="KW-0812">Transmembrane</keyword>
<evidence type="ECO:0000256" key="10">
    <source>
        <dbReference type="ARBA" id="ARBA00022777"/>
    </source>
</evidence>
<protein>
    <recommendedName>
        <fullName evidence="19">Receptor-like serine/threonine-protein kinase</fullName>
        <ecNumber evidence="19">2.7.11.1</ecNumber>
    </recommendedName>
</protein>
<evidence type="ECO:0000256" key="18">
    <source>
        <dbReference type="ARBA" id="ARBA00048679"/>
    </source>
</evidence>
<dbReference type="SMART" id="SM00220">
    <property type="entry name" value="S_TKc"/>
    <property type="match status" value="1"/>
</dbReference>
<evidence type="ECO:0000256" key="5">
    <source>
        <dbReference type="ARBA" id="ARBA00022679"/>
    </source>
</evidence>
<evidence type="ECO:0000259" key="25">
    <source>
        <dbReference type="PROSITE" id="PS50948"/>
    </source>
</evidence>
<feature type="domain" description="Protein kinase" evidence="23">
    <location>
        <begin position="495"/>
        <end position="768"/>
    </location>
</feature>
<dbReference type="SMART" id="SM00473">
    <property type="entry name" value="PAN_AP"/>
    <property type="match status" value="1"/>
</dbReference>
<evidence type="ECO:0000256" key="11">
    <source>
        <dbReference type="ARBA" id="ARBA00022840"/>
    </source>
</evidence>
<feature type="transmembrane region" description="Helical" evidence="21">
    <location>
        <begin position="446"/>
        <end position="466"/>
    </location>
</feature>
<feature type="signal peptide" evidence="22">
    <location>
        <begin position="1"/>
        <end position="23"/>
    </location>
</feature>
<evidence type="ECO:0000256" key="6">
    <source>
        <dbReference type="ARBA" id="ARBA00022692"/>
    </source>
</evidence>
<keyword evidence="9 19" id="KW-0547">Nucleotide-binding</keyword>
<feature type="chain" id="PRO_5015129148" description="Receptor-like serine/threonine-protein kinase" evidence="22">
    <location>
        <begin position="24"/>
        <end position="805"/>
    </location>
</feature>
<evidence type="ECO:0000256" key="2">
    <source>
        <dbReference type="ARBA" id="ARBA00022475"/>
    </source>
</evidence>
<dbReference type="GO" id="GO:0048544">
    <property type="term" value="P:recognition of pollen"/>
    <property type="evidence" value="ECO:0007669"/>
    <property type="project" value="InterPro"/>
</dbReference>
<keyword evidence="14" id="KW-1015">Disulfide bond</keyword>
<dbReference type="AlphaFoldDB" id="A0A2P6RU59"/>
<dbReference type="Gramene" id="PRQ49963">
    <property type="protein sequence ID" value="PRQ49963"/>
    <property type="gene ID" value="RchiOBHm_Chr2g0127791"/>
</dbReference>
<evidence type="ECO:0000256" key="19">
    <source>
        <dbReference type="PIRNR" id="PIRNR000641"/>
    </source>
</evidence>
<dbReference type="CDD" id="cd14066">
    <property type="entry name" value="STKc_IRAK"/>
    <property type="match status" value="1"/>
</dbReference>
<dbReference type="Gene3D" id="2.90.10.10">
    <property type="entry name" value="Bulb-type lectin domain"/>
    <property type="match status" value="1"/>
</dbReference>
<dbReference type="OrthoDB" id="643280at2759"/>
<dbReference type="Pfam" id="PF08276">
    <property type="entry name" value="PAN_2"/>
    <property type="match status" value="1"/>
</dbReference>
<evidence type="ECO:0000256" key="13">
    <source>
        <dbReference type="ARBA" id="ARBA00023136"/>
    </source>
</evidence>
<evidence type="ECO:0000313" key="27">
    <source>
        <dbReference type="Proteomes" id="UP000238479"/>
    </source>
</evidence>
<dbReference type="GO" id="GO:0106310">
    <property type="term" value="F:protein serine kinase activity"/>
    <property type="evidence" value="ECO:0007669"/>
    <property type="project" value="RHEA"/>
</dbReference>
<accession>A0A2P6RU59</accession>
<evidence type="ECO:0000259" key="24">
    <source>
        <dbReference type="PROSITE" id="PS50927"/>
    </source>
</evidence>
<comment type="similarity">
    <text evidence="19">Belongs to the protein kinase superfamily. Ser/Thr protein kinase family.</text>
</comment>
<evidence type="ECO:0000256" key="8">
    <source>
        <dbReference type="ARBA" id="ARBA00022734"/>
    </source>
</evidence>
<dbReference type="EC" id="2.7.11.1" evidence="19"/>
<evidence type="ECO:0000256" key="4">
    <source>
        <dbReference type="ARBA" id="ARBA00022553"/>
    </source>
</evidence>
<dbReference type="PANTHER" id="PTHR47974:SF19">
    <property type="entry name" value="RECEPTOR-LIKE SERINE_THREONINE-PROTEIN KINASE"/>
    <property type="match status" value="1"/>
</dbReference>
<dbReference type="GO" id="GO:0005524">
    <property type="term" value="F:ATP binding"/>
    <property type="evidence" value="ECO:0007669"/>
    <property type="project" value="UniProtKB-UniRule"/>
</dbReference>
<keyword evidence="4" id="KW-0597">Phosphoprotein</keyword>
<dbReference type="SUPFAM" id="SSF51110">
    <property type="entry name" value="alpha-D-mannose-specific plant lectins"/>
    <property type="match status" value="1"/>
</dbReference>
<keyword evidence="2" id="KW-1003">Cell membrane</keyword>
<dbReference type="GO" id="GO:0005886">
    <property type="term" value="C:plasma membrane"/>
    <property type="evidence" value="ECO:0007669"/>
    <property type="project" value="UniProtKB-SubCell"/>
</dbReference>
<dbReference type="PROSITE" id="PS00107">
    <property type="entry name" value="PROTEIN_KINASE_ATP"/>
    <property type="match status" value="1"/>
</dbReference>
<sequence length="805" mass="90425">MKTSIRNHLISQSLLLLLSYTTCTPKAIEILLPGQSLNGDQRITSPGGIFELGFFTPGNSQNHYIGIWYKNLPNQTVVWVANRDQPVSDPISSTFLLHKNGNLTLNSPSTVAIWSTNSTSQVRNSTIAMLLDDGNFVIRDASAVLWQSFDHPTNTWLPGARLGYNKLTKQILSITPWRNPQYPAPGPFSFELEQTSLRLLWNSSETYWTSGNWTGKTFSHLQDIEEKHVPSIFSFVVNETGSYLSYAVRASAYPDPFIRNHTFIRYMIETTGQMKFFVMENGSLQWNLLWMDPMERCDVYASCGAFSICNPRNLPRCGCLKGFEPKFHKDWELEDHSNGCGRKTSFHCSGEGNSAFLVMKNVTYPKSPDSLVVDNIDKCRLTCLRNCSCTAFAYDNQCLIWGGNLFNVKQLSSDGMIGKVWYLRVAASEKEIIDSTAGNTKRKTTWIVIGVLAGIFTLFSIVLVVVRRRQSVRALKSFEHSLVLFNYRDLKKATENFSEKLGEGAFGSVFKGILPNSTPIAVKQLKSLLQGEKQFQAEVRTLGAIQHINLLRLRGFCADSTRRLLVYDYMPNGSLQSVLVQNHPLILDWNARYHIAIGIARGLAYLHEDCRDCIIHCDIKPENILLDEEYNPKVGDFGLAKLIGRHHSRVLTSMRGTVGYLAPEWFTGEAITPKADVFSYGKLLFEVISGRRNSEGLDDGLENYTPNQVANAVTKGQDVLTLVDYRLGGNADKDELIRACKVACWCIQDVEKDRPTMRQVVQILEGALDVGIPPIPQFLQYLSGSLTEAINYREPTSSSEIIFLS</sequence>
<keyword evidence="12 21" id="KW-1133">Transmembrane helix</keyword>
<evidence type="ECO:0000259" key="23">
    <source>
        <dbReference type="PROSITE" id="PS50011"/>
    </source>
</evidence>
<evidence type="ECO:0000256" key="15">
    <source>
        <dbReference type="ARBA" id="ARBA00023170"/>
    </source>
</evidence>
<dbReference type="InterPro" id="IPR003609">
    <property type="entry name" value="Pan_app"/>
</dbReference>
<dbReference type="PROSITE" id="PS00108">
    <property type="entry name" value="PROTEIN_KINASE_ST"/>
    <property type="match status" value="1"/>
</dbReference>
<dbReference type="InterPro" id="IPR011009">
    <property type="entry name" value="Kinase-like_dom_sf"/>
</dbReference>
<comment type="caution">
    <text evidence="26">The sequence shown here is derived from an EMBL/GenBank/DDBJ whole genome shotgun (WGS) entry which is preliminary data.</text>
</comment>
<evidence type="ECO:0000256" key="7">
    <source>
        <dbReference type="ARBA" id="ARBA00022729"/>
    </source>
</evidence>
<keyword evidence="8" id="KW-0430">Lectin</keyword>
<dbReference type="SUPFAM" id="SSF56112">
    <property type="entry name" value="Protein kinase-like (PK-like)"/>
    <property type="match status" value="1"/>
</dbReference>
<dbReference type="PROSITE" id="PS50927">
    <property type="entry name" value="BULB_LECTIN"/>
    <property type="match status" value="1"/>
</dbReference>
<dbReference type="GO" id="GO:0004674">
    <property type="term" value="F:protein serine/threonine kinase activity"/>
    <property type="evidence" value="ECO:0007669"/>
    <property type="project" value="UniProtKB-KW"/>
</dbReference>
<dbReference type="OMA" id="WRNPQNP"/>
<evidence type="ECO:0000256" key="9">
    <source>
        <dbReference type="ARBA" id="ARBA00022741"/>
    </source>
</evidence>
<dbReference type="PROSITE" id="PS50948">
    <property type="entry name" value="PAN"/>
    <property type="match status" value="1"/>
</dbReference>
<evidence type="ECO:0000256" key="20">
    <source>
        <dbReference type="PROSITE-ProRule" id="PRU10141"/>
    </source>
</evidence>
<keyword evidence="7 22" id="KW-0732">Signal</keyword>
<feature type="binding site" evidence="20">
    <location>
        <position position="523"/>
    </location>
    <ligand>
        <name>ATP</name>
        <dbReference type="ChEBI" id="CHEBI:30616"/>
    </ligand>
</feature>
<dbReference type="Pfam" id="PF00069">
    <property type="entry name" value="Pkinase"/>
    <property type="match status" value="1"/>
</dbReference>
<evidence type="ECO:0000256" key="1">
    <source>
        <dbReference type="ARBA" id="ARBA00004251"/>
    </source>
</evidence>
<evidence type="ECO:0000256" key="22">
    <source>
        <dbReference type="SAM" id="SignalP"/>
    </source>
</evidence>
<keyword evidence="5 19" id="KW-0808">Transferase</keyword>
<gene>
    <name evidence="26" type="ORF">RchiOBHm_Chr2g0127791</name>
</gene>
<keyword evidence="13 21" id="KW-0472">Membrane</keyword>